<dbReference type="Proteomes" id="UP001055811">
    <property type="component" value="Linkage Group LG08"/>
</dbReference>
<organism evidence="1 2">
    <name type="scientific">Cichorium intybus</name>
    <name type="common">Chicory</name>
    <dbReference type="NCBI Taxonomy" id="13427"/>
    <lineage>
        <taxon>Eukaryota</taxon>
        <taxon>Viridiplantae</taxon>
        <taxon>Streptophyta</taxon>
        <taxon>Embryophyta</taxon>
        <taxon>Tracheophyta</taxon>
        <taxon>Spermatophyta</taxon>
        <taxon>Magnoliopsida</taxon>
        <taxon>eudicotyledons</taxon>
        <taxon>Gunneridae</taxon>
        <taxon>Pentapetalae</taxon>
        <taxon>asterids</taxon>
        <taxon>campanulids</taxon>
        <taxon>Asterales</taxon>
        <taxon>Asteraceae</taxon>
        <taxon>Cichorioideae</taxon>
        <taxon>Cichorieae</taxon>
        <taxon>Cichoriinae</taxon>
        <taxon>Cichorium</taxon>
    </lineage>
</organism>
<comment type="caution">
    <text evidence="1">The sequence shown here is derived from an EMBL/GenBank/DDBJ whole genome shotgun (WGS) entry which is preliminary data.</text>
</comment>
<name>A0ACB8ZQH5_CICIN</name>
<keyword evidence="2" id="KW-1185">Reference proteome</keyword>
<sequence>MTTCLGLTVMKGYIHFCVGILVDKESYEMIELWRMDEDGDWNKAITYNGPMSFFLRDQSLLHLMSNGNLLIQHVDSLYALDMKKHTKDMVFNTRQNMDRLYPYKIPPRGKYIETTVSPNRYMMCRGVGKKPELKLDRYNDTDPFNYRFSAVVGIV</sequence>
<gene>
    <name evidence="1" type="ORF">L2E82_44574</name>
</gene>
<evidence type="ECO:0000313" key="2">
    <source>
        <dbReference type="Proteomes" id="UP001055811"/>
    </source>
</evidence>
<accession>A0ACB8ZQH5</accession>
<reference evidence="2" key="1">
    <citation type="journal article" date="2022" name="Mol. Ecol. Resour.">
        <title>The genomes of chicory, endive, great burdock and yacon provide insights into Asteraceae palaeo-polyploidization history and plant inulin production.</title>
        <authorList>
            <person name="Fan W."/>
            <person name="Wang S."/>
            <person name="Wang H."/>
            <person name="Wang A."/>
            <person name="Jiang F."/>
            <person name="Liu H."/>
            <person name="Zhao H."/>
            <person name="Xu D."/>
            <person name="Zhang Y."/>
        </authorList>
    </citation>
    <scope>NUCLEOTIDE SEQUENCE [LARGE SCALE GENOMIC DNA]</scope>
    <source>
        <strain evidence="2">cv. Punajuju</strain>
    </source>
</reference>
<protein>
    <submittedName>
        <fullName evidence="1">Uncharacterized protein</fullName>
    </submittedName>
</protein>
<reference evidence="1 2" key="2">
    <citation type="journal article" date="2022" name="Mol. Ecol. Resour.">
        <title>The genomes of chicory, endive, great burdock and yacon provide insights into Asteraceae paleo-polyploidization history and plant inulin production.</title>
        <authorList>
            <person name="Fan W."/>
            <person name="Wang S."/>
            <person name="Wang H."/>
            <person name="Wang A."/>
            <person name="Jiang F."/>
            <person name="Liu H."/>
            <person name="Zhao H."/>
            <person name="Xu D."/>
            <person name="Zhang Y."/>
        </authorList>
    </citation>
    <scope>NUCLEOTIDE SEQUENCE [LARGE SCALE GENOMIC DNA]</scope>
    <source>
        <strain evidence="2">cv. Punajuju</strain>
        <tissue evidence="1">Leaves</tissue>
    </source>
</reference>
<proteinExistence type="predicted"/>
<evidence type="ECO:0000313" key="1">
    <source>
        <dbReference type="EMBL" id="KAI3699964.1"/>
    </source>
</evidence>
<dbReference type="EMBL" id="CM042016">
    <property type="protein sequence ID" value="KAI3699964.1"/>
    <property type="molecule type" value="Genomic_DNA"/>
</dbReference>